<accession>A0A4Q2JZU6</accession>
<proteinExistence type="predicted"/>
<feature type="region of interest" description="Disordered" evidence="1">
    <location>
        <begin position="1"/>
        <end position="64"/>
    </location>
</feature>
<feature type="transmembrane region" description="Helical" evidence="2">
    <location>
        <begin position="739"/>
        <end position="758"/>
    </location>
</feature>
<feature type="transmembrane region" description="Helical" evidence="2">
    <location>
        <begin position="170"/>
        <end position="193"/>
    </location>
</feature>
<feature type="transmembrane region" description="Helical" evidence="2">
    <location>
        <begin position="706"/>
        <end position="727"/>
    </location>
</feature>
<feature type="transmembrane region" description="Helical" evidence="2">
    <location>
        <begin position="457"/>
        <end position="476"/>
    </location>
</feature>
<evidence type="ECO:0000256" key="2">
    <source>
        <dbReference type="SAM" id="Phobius"/>
    </source>
</evidence>
<sequence length="860" mass="91635">MANRNQQYHDPFEPGVSSPEFQQYARENYSAHGGNRARSGAEGGRAPYASGTARMPGAGGGRGAAGDGAYGAANGHDASGVRGGYGSSFGGAGANGGRQNPWSRPDGGTSRMPGGSAAAGGAGRGAANAYTRPGRHAAAQPRSGWASPFDTGDMGFAGSAGAYTSPAKRFAGLLVCVLVAVAIEVFGFNLAFFTSMTYPEVGSYLVNGVASGSEGAIALDASNNAIELTSLDDTVRSIHFAPVLNNPAAAAKATDSKLQVTMYLADEGNANYYQLPSVTVDPADAASTYISLDPAGKCHSIYVSFTNLADVGPITVTGVSLNQQVPLDIDPVRFAYILAVLLLLYAVRPQSMLFSRVFDGRITRHGWMVVGLVAVQAVIVFVLVMSNTHFLSLTQTASTENYFQYQKLAQALLQGHLYLDDVPSAALQAMDNPYDTAARAAAGVPYLWDHAYFEGKYYVYFGVLPCLVFYVPWLLATGTGFPTWLGVAICDCAYAAGLAYLLTNVVRRWFPRTSLGLFAVLDIMLFVAGGGLILARTPSMYFLPEAMGLALVSWGLGLWVSGTSRGYIERGRVVAGAALIALTLAARPQMVLAAVFGLVLFWPFLRDARGNAQARRACLCEFRAALAPFAAVALVVMAYNFLRFGSPLDFGANYNLTTNDMTHRGFHADRIPFGLYAYLLQPPALGSQFPFLHQTYMDPSYQGVTIYEPMFGGYFFLYPMTLVLLALPRVRHALKAKGLLPLWVCLVVVAVALCVFDLQGAGILMRYICDFGLYFALAAALVFLELLQVRSSEPLSKGWTTQLGAHGVAPVGQVGAHAMANASAAGETVSVYRIALYFLFGSLVVMITANALLWNAFGMY</sequence>
<dbReference type="Proteomes" id="UP000293345">
    <property type="component" value="Unassembled WGS sequence"/>
</dbReference>
<gene>
    <name evidence="3" type="ORF">ET524_08460</name>
</gene>
<feature type="transmembrane region" description="Helical" evidence="2">
    <location>
        <begin position="834"/>
        <end position="857"/>
    </location>
</feature>
<feature type="transmembrane region" description="Helical" evidence="2">
    <location>
        <begin position="573"/>
        <end position="601"/>
    </location>
</feature>
<feature type="transmembrane region" description="Helical" evidence="2">
    <location>
        <begin position="622"/>
        <end position="642"/>
    </location>
</feature>
<keyword evidence="2" id="KW-1133">Transmembrane helix</keyword>
<dbReference type="RefSeq" id="WP_129424945.1">
    <property type="nucleotide sequence ID" value="NZ_SDPW01000001.1"/>
</dbReference>
<protein>
    <submittedName>
        <fullName evidence="3">Uncharacterized protein</fullName>
    </submittedName>
</protein>
<reference evidence="3 4" key="1">
    <citation type="submission" date="2019-01" db="EMBL/GenBank/DDBJ databases">
        <title>Senegalimassilia sp. nov. KGMB04484 isolated human feces.</title>
        <authorList>
            <person name="Han K.-I."/>
            <person name="Kim J.-S."/>
            <person name="Lee K.C."/>
            <person name="Suh M.K."/>
            <person name="Eom M.K."/>
            <person name="Lee J.H."/>
            <person name="Park S.-H."/>
            <person name="Kang S.W."/>
            <person name="Park J.-E."/>
            <person name="Oh B.S."/>
            <person name="Yu S.Y."/>
            <person name="Choi S.-H."/>
            <person name="Lee D.H."/>
            <person name="Yoon H."/>
            <person name="Kim B.-Y."/>
            <person name="Lee J.H."/>
            <person name="Lee J.-S."/>
        </authorList>
    </citation>
    <scope>NUCLEOTIDE SEQUENCE [LARGE SCALE GENOMIC DNA]</scope>
    <source>
        <strain evidence="3 4">KGMB04484</strain>
    </source>
</reference>
<keyword evidence="2" id="KW-0472">Membrane</keyword>
<name>A0A4Q2JZU6_9ACTN</name>
<feature type="transmembrane region" description="Helical" evidence="2">
    <location>
        <begin position="331"/>
        <end position="347"/>
    </location>
</feature>
<comment type="caution">
    <text evidence="3">The sequence shown here is derived from an EMBL/GenBank/DDBJ whole genome shotgun (WGS) entry which is preliminary data.</text>
</comment>
<evidence type="ECO:0000313" key="3">
    <source>
        <dbReference type="EMBL" id="RXZ54506.1"/>
    </source>
</evidence>
<dbReference type="EMBL" id="SDPW01000001">
    <property type="protein sequence ID" value="RXZ54506.1"/>
    <property type="molecule type" value="Genomic_DNA"/>
</dbReference>
<evidence type="ECO:0000256" key="1">
    <source>
        <dbReference type="SAM" id="MobiDB-lite"/>
    </source>
</evidence>
<feature type="transmembrane region" description="Helical" evidence="2">
    <location>
        <begin position="483"/>
        <end position="503"/>
    </location>
</feature>
<feature type="transmembrane region" description="Helical" evidence="2">
    <location>
        <begin position="367"/>
        <end position="386"/>
    </location>
</feature>
<dbReference type="AlphaFoldDB" id="A0A4Q2JZU6"/>
<keyword evidence="2" id="KW-0812">Transmembrane</keyword>
<feature type="transmembrane region" description="Helical" evidence="2">
    <location>
        <begin position="542"/>
        <end position="561"/>
    </location>
</feature>
<feature type="transmembrane region" description="Helical" evidence="2">
    <location>
        <begin position="764"/>
        <end position="787"/>
    </location>
</feature>
<keyword evidence="4" id="KW-1185">Reference proteome</keyword>
<dbReference type="OrthoDB" id="9791332at2"/>
<feature type="transmembrane region" description="Helical" evidence="2">
    <location>
        <begin position="515"/>
        <end position="535"/>
    </location>
</feature>
<organism evidence="3 4">
    <name type="scientific">Senegalimassilia faecalis</name>
    <dbReference type="NCBI Taxonomy" id="2509433"/>
    <lineage>
        <taxon>Bacteria</taxon>
        <taxon>Bacillati</taxon>
        <taxon>Actinomycetota</taxon>
        <taxon>Coriobacteriia</taxon>
        <taxon>Coriobacteriales</taxon>
        <taxon>Coriobacteriaceae</taxon>
        <taxon>Senegalimassilia</taxon>
    </lineage>
</organism>
<evidence type="ECO:0000313" key="4">
    <source>
        <dbReference type="Proteomes" id="UP000293345"/>
    </source>
</evidence>
<feature type="region of interest" description="Disordered" evidence="1">
    <location>
        <begin position="90"/>
        <end position="146"/>
    </location>
</feature>